<evidence type="ECO:0000313" key="2">
    <source>
        <dbReference type="EMBL" id="WIV59261.1"/>
    </source>
</evidence>
<feature type="compositionally biased region" description="Low complexity" evidence="1">
    <location>
        <begin position="271"/>
        <end position="283"/>
    </location>
</feature>
<dbReference type="Gene3D" id="2.40.10.10">
    <property type="entry name" value="Trypsin-like serine proteases"/>
    <property type="match status" value="2"/>
</dbReference>
<gene>
    <name evidence="2" type="ORF">QP939_11850</name>
</gene>
<evidence type="ECO:0000256" key="1">
    <source>
        <dbReference type="SAM" id="MobiDB-lite"/>
    </source>
</evidence>
<sequence>MFGDSVEIEQSSRAHARDSLRKVPAAPKTVKVASPTVAARGAKSAAAAEAGPPLLDSLPYIAGDRMVRTINRADGTYVDECTAAFPSDTGSGIEMASAGHCGPTGTNYNQGYYFTSDNTIYYTGSMENEYVSAFRENGVDAMLMSNPGNYYPLMWENTSGTYQTAQVTYSANPYEGQIVCFNGSFSGTRCGGAVVVPDDCLLLDGIWPETGASYELNMCNETETQAASMLDQDGDSGGPCSTGTRPTGSGPKGSSRQATTPARQPGSLTDSAPAPTSSATSPTSEPPPIAAGARGFDRGREAHAPLGTRADRVPCAHRHAALSASRLTAWCGLRRLIIDVPDFPAEILW</sequence>
<name>A0ABY8XUV3_9PSEU</name>
<dbReference type="EMBL" id="CP127173">
    <property type="protein sequence ID" value="WIV59261.1"/>
    <property type="molecule type" value="Genomic_DNA"/>
</dbReference>
<feature type="compositionally biased region" description="Basic and acidic residues" evidence="1">
    <location>
        <begin position="10"/>
        <end position="21"/>
    </location>
</feature>
<proteinExistence type="predicted"/>
<dbReference type="RefSeq" id="WP_285456772.1">
    <property type="nucleotide sequence ID" value="NZ_CP127173.1"/>
</dbReference>
<feature type="region of interest" description="Disordered" evidence="1">
    <location>
        <begin position="229"/>
        <end position="295"/>
    </location>
</feature>
<accession>A0ABY8XUV3</accession>
<keyword evidence="3" id="KW-1185">Reference proteome</keyword>
<evidence type="ECO:0000313" key="3">
    <source>
        <dbReference type="Proteomes" id="UP001227101"/>
    </source>
</evidence>
<protein>
    <recommendedName>
        <fullName evidence="4">Serine protease</fullName>
    </recommendedName>
</protein>
<dbReference type="InterPro" id="IPR043504">
    <property type="entry name" value="Peptidase_S1_PA_chymotrypsin"/>
</dbReference>
<reference evidence="2 3" key="1">
    <citation type="submission" date="2023-06" db="EMBL/GenBank/DDBJ databases">
        <authorList>
            <person name="Oyuntsetseg B."/>
            <person name="Kim S.B."/>
        </authorList>
    </citation>
    <scope>NUCLEOTIDE SEQUENCE [LARGE SCALE GENOMIC DNA]</scope>
    <source>
        <strain evidence="2 3">2-2</strain>
    </source>
</reference>
<feature type="compositionally biased region" description="Polar residues" evidence="1">
    <location>
        <begin position="239"/>
        <end position="270"/>
    </location>
</feature>
<organism evidence="2 3">
    <name type="scientific">Amycolatopsis nalaikhensis</name>
    <dbReference type="NCBI Taxonomy" id="715472"/>
    <lineage>
        <taxon>Bacteria</taxon>
        <taxon>Bacillati</taxon>
        <taxon>Actinomycetota</taxon>
        <taxon>Actinomycetes</taxon>
        <taxon>Pseudonocardiales</taxon>
        <taxon>Pseudonocardiaceae</taxon>
        <taxon>Amycolatopsis</taxon>
    </lineage>
</organism>
<dbReference type="Proteomes" id="UP001227101">
    <property type="component" value="Chromosome"/>
</dbReference>
<evidence type="ECO:0008006" key="4">
    <source>
        <dbReference type="Google" id="ProtNLM"/>
    </source>
</evidence>
<feature type="region of interest" description="Disordered" evidence="1">
    <location>
        <begin position="1"/>
        <end position="27"/>
    </location>
</feature>